<dbReference type="PANTHER" id="PTHR33495">
    <property type="entry name" value="ANTI-SIGMA FACTOR ANTAGONIST TM_1081-RELATED-RELATED"/>
    <property type="match status" value="1"/>
</dbReference>
<proteinExistence type="inferred from homology"/>
<evidence type="ECO:0000256" key="1">
    <source>
        <dbReference type="ARBA" id="ARBA00009013"/>
    </source>
</evidence>
<evidence type="ECO:0000259" key="3">
    <source>
        <dbReference type="PROSITE" id="PS50801"/>
    </source>
</evidence>
<feature type="domain" description="STAS" evidence="3">
    <location>
        <begin position="19"/>
        <end position="98"/>
    </location>
</feature>
<dbReference type="InterPro" id="IPR002645">
    <property type="entry name" value="STAS_dom"/>
</dbReference>
<dbReference type="Pfam" id="PF01740">
    <property type="entry name" value="STAS"/>
    <property type="match status" value="1"/>
</dbReference>
<organism evidence="4 5">
    <name type="scientific">Streptomyces longisporus</name>
    <dbReference type="NCBI Taxonomy" id="1948"/>
    <lineage>
        <taxon>Bacteria</taxon>
        <taxon>Bacillati</taxon>
        <taxon>Actinomycetota</taxon>
        <taxon>Actinomycetes</taxon>
        <taxon>Kitasatosporales</taxon>
        <taxon>Streptomycetaceae</taxon>
        <taxon>Streptomyces</taxon>
    </lineage>
</organism>
<dbReference type="CDD" id="cd07043">
    <property type="entry name" value="STAS_anti-anti-sigma_factors"/>
    <property type="match status" value="1"/>
</dbReference>
<dbReference type="Proteomes" id="UP001501777">
    <property type="component" value="Unassembled WGS sequence"/>
</dbReference>
<protein>
    <recommendedName>
        <fullName evidence="2">Anti-sigma factor antagonist</fullName>
    </recommendedName>
</protein>
<dbReference type="Gene3D" id="3.30.750.24">
    <property type="entry name" value="STAS domain"/>
    <property type="match status" value="1"/>
</dbReference>
<dbReference type="RefSeq" id="WP_344398452.1">
    <property type="nucleotide sequence ID" value="NZ_BAAASG010000002.1"/>
</dbReference>
<evidence type="ECO:0000256" key="2">
    <source>
        <dbReference type="RuleBase" id="RU003749"/>
    </source>
</evidence>
<sequence>MADISTGPAPCHTERVIGGTTVVEMRGEIDMLTATPLSARLDTLTAGPRPHLVLDLRPVTFIDGSGLRLLCRARNRVLARQGRLRLVVDSGRLLRILRVALLADVFEILPDLHTDHCDAPEEGTVSAATG</sequence>
<comment type="caution">
    <text evidence="4">The sequence shown here is derived from an EMBL/GenBank/DDBJ whole genome shotgun (WGS) entry which is preliminary data.</text>
</comment>
<dbReference type="InterPro" id="IPR036513">
    <property type="entry name" value="STAS_dom_sf"/>
</dbReference>
<evidence type="ECO:0000313" key="4">
    <source>
        <dbReference type="EMBL" id="GAA2473996.1"/>
    </source>
</evidence>
<reference evidence="5" key="1">
    <citation type="journal article" date="2019" name="Int. J. Syst. Evol. Microbiol.">
        <title>The Global Catalogue of Microorganisms (GCM) 10K type strain sequencing project: providing services to taxonomists for standard genome sequencing and annotation.</title>
        <authorList>
            <consortium name="The Broad Institute Genomics Platform"/>
            <consortium name="The Broad Institute Genome Sequencing Center for Infectious Disease"/>
            <person name="Wu L."/>
            <person name="Ma J."/>
        </authorList>
    </citation>
    <scope>NUCLEOTIDE SEQUENCE [LARGE SCALE GENOMIC DNA]</scope>
    <source>
        <strain evidence="5">JCM 4395</strain>
    </source>
</reference>
<dbReference type="PANTHER" id="PTHR33495:SF2">
    <property type="entry name" value="ANTI-SIGMA FACTOR ANTAGONIST TM_1081-RELATED"/>
    <property type="match status" value="1"/>
</dbReference>
<dbReference type="NCBIfam" id="TIGR00377">
    <property type="entry name" value="ant_ant_sig"/>
    <property type="match status" value="1"/>
</dbReference>
<keyword evidence="5" id="KW-1185">Reference proteome</keyword>
<accession>A0ABP5Y8X5</accession>
<name>A0ABP5Y8X5_STRLO</name>
<dbReference type="EMBL" id="BAAASG010000002">
    <property type="protein sequence ID" value="GAA2473996.1"/>
    <property type="molecule type" value="Genomic_DNA"/>
</dbReference>
<dbReference type="SUPFAM" id="SSF52091">
    <property type="entry name" value="SpoIIaa-like"/>
    <property type="match status" value="1"/>
</dbReference>
<dbReference type="InterPro" id="IPR003658">
    <property type="entry name" value="Anti-sigma_ant"/>
</dbReference>
<dbReference type="PROSITE" id="PS50801">
    <property type="entry name" value="STAS"/>
    <property type="match status" value="1"/>
</dbReference>
<evidence type="ECO:0000313" key="5">
    <source>
        <dbReference type="Proteomes" id="UP001501777"/>
    </source>
</evidence>
<comment type="similarity">
    <text evidence="1 2">Belongs to the anti-sigma-factor antagonist family.</text>
</comment>
<gene>
    <name evidence="4" type="ORF">GCM10010276_06330</name>
</gene>